<proteinExistence type="predicted"/>
<dbReference type="AlphaFoldDB" id="A0A5S3PUY1"/>
<dbReference type="Proteomes" id="UP000309668">
    <property type="component" value="Unassembled WGS sequence"/>
</dbReference>
<dbReference type="SMART" id="SM01080">
    <property type="entry name" value="CHASE2"/>
    <property type="match status" value="1"/>
</dbReference>
<sequence length="785" mass="85888">MVDVLALGKPLRSALSDGIVRMGRRLERLQHMLLAAVISLAMMAVLMLSPVDQFLWLVQSKVAAHDPSGDIVFVGTDRAMGDPETAHRRSELAETLHELNRRGVGKIYLDLTFESASDTKNDAALRNAITSLGPRIAVVDRLEYDVAAKARLHRTLDSIAGTSGRVLSVRNPNYLGFEWQVDHRKRVNGIDYRTFGAALGGVNPASRSRYEIDYGIDVTKIPSTEFRALTSNNSKSGNIDLAGKTVVIGRGRQLADALVAIPGQHSVPSSYVAIYAAETYKAGRTRILGSLVILLYILFGLVTTILFAGSRKHRRVAYALLVISLPLGLFMAAKVGVRVEIANACAMLLMYAVFRSRARWQQRVALIDQDTGLPTLRALGISMAREAHKGGHVVIAKVHGYEHVLQTLKVEDKASYVLRLTDRLRAADKELTIYLDGHFLGWHVDGDDTDALVDHLEGLRAIFAAPVTVRGHTVDVGITFGIARVDGAGDNLIPTAIAAAEETTEASLPIKVAETGSELDLLWDISLRARIDEAMEAGEVYCVYQPKVDITENRMIGVEALVRWHDPAKGFIAPMHFIQQCENAGRMEHLTRYVLQSACTAAKLLHFRGQPITMSVNISATLLNDMRIVGLVRNVLQATQFDPKHLMLEVTETARITDLKTAASILLELKELGTRISMDDFGVGAANFETFYELPFDEIKIDRLFISNAATSRKAHAIAASIVAMGNEARISVVAEGVEDPRDLGMLRDMGCSEVQGYALSRPISLAKLLEFNANASDDKLTGIV</sequence>
<name>A0A5S3PUY1_9SPHN</name>
<dbReference type="PANTHER" id="PTHR33121">
    <property type="entry name" value="CYCLIC DI-GMP PHOSPHODIESTERASE PDEF"/>
    <property type="match status" value="1"/>
</dbReference>
<dbReference type="Pfam" id="PF00563">
    <property type="entry name" value="EAL"/>
    <property type="match status" value="1"/>
</dbReference>
<evidence type="ECO:0000259" key="2">
    <source>
        <dbReference type="PROSITE" id="PS50883"/>
    </source>
</evidence>
<keyword evidence="4" id="KW-1185">Reference proteome</keyword>
<gene>
    <name evidence="3" type="ORF">FEV51_09965</name>
</gene>
<accession>A0A5S3PUY1</accession>
<feature type="domain" description="EAL" evidence="2">
    <location>
        <begin position="524"/>
        <end position="777"/>
    </location>
</feature>
<keyword evidence="1" id="KW-0812">Transmembrane</keyword>
<organism evidence="3 4">
    <name type="scientific">Qipengyuania marisflavi</name>
    <dbReference type="NCBI Taxonomy" id="2486356"/>
    <lineage>
        <taxon>Bacteria</taxon>
        <taxon>Pseudomonadati</taxon>
        <taxon>Pseudomonadota</taxon>
        <taxon>Alphaproteobacteria</taxon>
        <taxon>Sphingomonadales</taxon>
        <taxon>Erythrobacteraceae</taxon>
        <taxon>Qipengyuania</taxon>
    </lineage>
</organism>
<dbReference type="SUPFAM" id="SSF141868">
    <property type="entry name" value="EAL domain-like"/>
    <property type="match status" value="1"/>
</dbReference>
<evidence type="ECO:0000313" key="3">
    <source>
        <dbReference type="EMBL" id="TMM47377.1"/>
    </source>
</evidence>
<dbReference type="RefSeq" id="WP_138618485.1">
    <property type="nucleotide sequence ID" value="NZ_VCAO01000004.1"/>
</dbReference>
<feature type="transmembrane region" description="Helical" evidence="1">
    <location>
        <begin position="287"/>
        <end position="309"/>
    </location>
</feature>
<dbReference type="SMART" id="SM00052">
    <property type="entry name" value="EAL"/>
    <property type="match status" value="1"/>
</dbReference>
<comment type="caution">
    <text evidence="3">The sequence shown here is derived from an EMBL/GenBank/DDBJ whole genome shotgun (WGS) entry which is preliminary data.</text>
</comment>
<dbReference type="EMBL" id="VCAO01000004">
    <property type="protein sequence ID" value="TMM47377.1"/>
    <property type="molecule type" value="Genomic_DNA"/>
</dbReference>
<reference evidence="3 4" key="1">
    <citation type="submission" date="2019-05" db="EMBL/GenBank/DDBJ databases">
        <title>Erythrobacter marisflavi sp. nov., isolated from isolated from water of an estuary environment.</title>
        <authorList>
            <person name="Yoon J.-H."/>
        </authorList>
    </citation>
    <scope>NUCLEOTIDE SEQUENCE [LARGE SCALE GENOMIC DNA]</scope>
    <source>
        <strain evidence="3 4">KEM-5</strain>
    </source>
</reference>
<dbReference type="GO" id="GO:0071111">
    <property type="term" value="F:cyclic-guanylate-specific phosphodiesterase activity"/>
    <property type="evidence" value="ECO:0007669"/>
    <property type="project" value="InterPro"/>
</dbReference>
<dbReference type="InterPro" id="IPR050706">
    <property type="entry name" value="Cyclic-di-GMP_PDE-like"/>
</dbReference>
<evidence type="ECO:0000313" key="4">
    <source>
        <dbReference type="Proteomes" id="UP000309668"/>
    </source>
</evidence>
<dbReference type="PROSITE" id="PS50883">
    <property type="entry name" value="EAL"/>
    <property type="match status" value="1"/>
</dbReference>
<keyword evidence="1" id="KW-0472">Membrane</keyword>
<evidence type="ECO:0000256" key="1">
    <source>
        <dbReference type="SAM" id="Phobius"/>
    </source>
</evidence>
<dbReference type="InterPro" id="IPR001633">
    <property type="entry name" value="EAL_dom"/>
</dbReference>
<feature type="transmembrane region" description="Helical" evidence="1">
    <location>
        <begin position="31"/>
        <end position="51"/>
    </location>
</feature>
<keyword evidence="1" id="KW-1133">Transmembrane helix</keyword>
<protein>
    <submittedName>
        <fullName evidence="3">EAL domain-containing protein</fullName>
    </submittedName>
</protein>
<dbReference type="CDD" id="cd01948">
    <property type="entry name" value="EAL"/>
    <property type="match status" value="1"/>
</dbReference>
<dbReference type="PANTHER" id="PTHR33121:SF71">
    <property type="entry name" value="OXYGEN SENSOR PROTEIN DOSP"/>
    <property type="match status" value="1"/>
</dbReference>
<dbReference type="InterPro" id="IPR007890">
    <property type="entry name" value="CHASE2"/>
</dbReference>
<feature type="transmembrane region" description="Helical" evidence="1">
    <location>
        <begin position="316"/>
        <end position="333"/>
    </location>
</feature>
<dbReference type="InterPro" id="IPR035919">
    <property type="entry name" value="EAL_sf"/>
</dbReference>
<dbReference type="Gene3D" id="3.20.20.450">
    <property type="entry name" value="EAL domain"/>
    <property type="match status" value="1"/>
</dbReference>
<dbReference type="OrthoDB" id="7462471at2"/>